<evidence type="ECO:0000313" key="5">
    <source>
        <dbReference type="Proteomes" id="UP000256977"/>
    </source>
</evidence>
<name>A0A3D9JNW7_9BACL</name>
<dbReference type="SUPFAM" id="SSF50939">
    <property type="entry name" value="Sialidases"/>
    <property type="match status" value="1"/>
</dbReference>
<dbReference type="NCBIfam" id="TIGR02543">
    <property type="entry name" value="List_Bact_rpt"/>
    <property type="match status" value="4"/>
</dbReference>
<dbReference type="InterPro" id="IPR013378">
    <property type="entry name" value="InlB-like_B-rpt"/>
</dbReference>
<dbReference type="InterPro" id="IPR001119">
    <property type="entry name" value="SLH_dom"/>
</dbReference>
<dbReference type="OrthoDB" id="663332at2"/>
<dbReference type="RefSeq" id="WP_116062057.1">
    <property type="nucleotide sequence ID" value="NZ_QRDZ01000014.1"/>
</dbReference>
<dbReference type="PROSITE" id="PS51272">
    <property type="entry name" value="SLH"/>
    <property type="match status" value="3"/>
</dbReference>
<gene>
    <name evidence="4" type="ORF">DFP98_114103</name>
</gene>
<dbReference type="Gene3D" id="2.60.40.4270">
    <property type="entry name" value="Listeria-Bacteroides repeat domain"/>
    <property type="match status" value="5"/>
</dbReference>
<keyword evidence="5" id="KW-1185">Reference proteome</keyword>
<evidence type="ECO:0000256" key="1">
    <source>
        <dbReference type="ARBA" id="ARBA00004196"/>
    </source>
</evidence>
<sequence length="1533" mass="164175">MMGNKKWRAAVHLLLVFVLAISGVMWGERQASATGTQWRDITANATLGSSGIYAGADGKLYLLNELEKKIFVRGASDSQWEKLVDLPGNQFTSPYKLAIRNGVFYIIDRGSIGNSPYVSSKIMKSDDNGATWTEVAGPSGGYSAVQNGAYLMSIFFDGSGNLYVVDYFAIFKLDTQGVWTKILPFPEDASYTYRFSSAAADGSDQLYATMMKINKMMPTMGQTAALYSYNGTVWTLLSSPPLPASNMELRSFADGTMLLAQGPYNFMLTPASNIYSFNGSSLSMEATTNNFQWTSGGVAFDGSYYYILDYSQGIVRTDNPIFGNAKASPTLVADTSDNDTDHAIELTFADDEDWREEITEVTVTRNGAIVAAPFLVDVGTITLTGLSSPGSYQIKVKATGYTDATVVQQVNLVPSVWYDITDNLALATPTLSYDNDKIYAFSMGSSAVYYRSESDSSWSSVELPQGQFGVAYSFAARDDKWYVADLYMNTNPMTTEYKIHISEDEGLTWSPYVMPSNFTPAGALNPIVVDAAGTAYIHDGKKIFILDANRQWSSISVLPNAGSYSYAMSGIAIDGAQGLYANIRQYNPGLPFDNAAKLYKYNAGTSQWDIVVDSPGAMMQLYGDAEGNVHAGMFTTLNGETPNTSLYRIQGNEFVPSATLDSFGQARFGMINGGGYYYTVEQDLNAGATIATIRTTNPNYPYIPTYKVLYQANGGTGTAPKDGQAYELGQTATVVGSGALAKSGYTFAGWNTEADGSGESYAENDTITIDQAANVTLYAQWAAKNYIVEFDADGGTVNPTMQSKRFDAPYGKGADGSTDEALPTPEREGYGFAGWYTQASGAGTQVTDTTIVSMTEAHVLFAKWLAGVYTVTFDADGGTVSPATQSKLHNAAYGVGADGSTTEALPTPEREGYAFAGWYTQADGAGTQVTDLTEVTATSNHTLYAKWIANVYSVAFESNGGSAVDAIQADFDTTLDAPAEPAHAGYRFAGWYKEEGLANAWDFASDKVPLNGTTLYAKWTKLYAITYDGNGHTGGNPPAAGAYAAGETAILPGNSGEMTHGGLRFAGWNTKADGSGDSYQAGAAFVIVEGDVTLFAKWTTPPSSGSGGGTPAAPSSDTSDAIVQVNGKSETAGKAVTTEANGQRTTTVQVDEAKLEQRLATAGDRAILTILVNSGVDHVVGELNGRMVKNMENRQAFVQIRTDKATYTLPAKEIDIDAISELIGKQVALQDIKIAIEVGKPSDQTVEAAKKAAADNGLEIVVLPLDFTVKATYGGKTIDVTKFNAYVERTMAIPTGVDPNRITTGIVVEADGSVRHVPTKVVRQDGVYYAQINSLTNSAYAVVWHPVAFADMASHWAKDEVNDLGSRLVAKGLEDGLFHPEQKMTRAEFAAALVRALGLRAEKGKAPFSDIRTSDWYNGEIATAAAYGLIGGFADGSFRPNATLTREQAMKMLAGAMELTGLQSKLSGTAAEQRLFVFEDADRLSPWARSSAALALEAGIVNGRGNRLAAKENMTRAEVMVMIRRLLKASDLI</sequence>
<dbReference type="InterPro" id="IPR042229">
    <property type="entry name" value="Listeria/Bacterioides_rpt_sf"/>
</dbReference>
<dbReference type="InterPro" id="IPR011432">
    <property type="entry name" value="Shr-like_HID"/>
</dbReference>
<evidence type="ECO:0000313" key="4">
    <source>
        <dbReference type="EMBL" id="RED75742.1"/>
    </source>
</evidence>
<dbReference type="Proteomes" id="UP000256977">
    <property type="component" value="Unassembled WGS sequence"/>
</dbReference>
<feature type="domain" description="SLH" evidence="3">
    <location>
        <begin position="1408"/>
        <end position="1467"/>
    </location>
</feature>
<feature type="region of interest" description="Disordered" evidence="2">
    <location>
        <begin position="1099"/>
        <end position="1121"/>
    </location>
</feature>
<comment type="caution">
    <text evidence="4">The sequence shown here is derived from an EMBL/GenBank/DDBJ whole genome shotgun (WGS) entry which is preliminary data.</text>
</comment>
<protein>
    <submittedName>
        <fullName evidence="4">Putative repeat protein (TIGR02543 family)</fullName>
    </submittedName>
</protein>
<dbReference type="InterPro" id="IPR036278">
    <property type="entry name" value="Sialidase_sf"/>
</dbReference>
<dbReference type="Pfam" id="PF09479">
    <property type="entry name" value="Flg_new"/>
    <property type="match status" value="5"/>
</dbReference>
<reference evidence="4 5" key="1">
    <citation type="submission" date="2018-07" db="EMBL/GenBank/DDBJ databases">
        <title>Genomic Encyclopedia of Type Strains, Phase III (KMG-III): the genomes of soil and plant-associated and newly described type strains.</title>
        <authorList>
            <person name="Whitman W."/>
        </authorList>
    </citation>
    <scope>NUCLEOTIDE SEQUENCE [LARGE SCALE GENOMIC DNA]</scope>
    <source>
        <strain evidence="4 5">CECT 7287</strain>
    </source>
</reference>
<evidence type="ECO:0000256" key="2">
    <source>
        <dbReference type="SAM" id="MobiDB-lite"/>
    </source>
</evidence>
<feature type="domain" description="SLH" evidence="3">
    <location>
        <begin position="1475"/>
        <end position="1533"/>
    </location>
</feature>
<dbReference type="Pfam" id="PF00395">
    <property type="entry name" value="SLH"/>
    <property type="match status" value="3"/>
</dbReference>
<dbReference type="GO" id="GO:0030313">
    <property type="term" value="C:cell envelope"/>
    <property type="evidence" value="ECO:0007669"/>
    <property type="project" value="UniProtKB-SubCell"/>
</dbReference>
<dbReference type="SUPFAM" id="SSF63829">
    <property type="entry name" value="Calcium-dependent phosphotriesterase"/>
    <property type="match status" value="2"/>
</dbReference>
<evidence type="ECO:0000259" key="3">
    <source>
        <dbReference type="PROSITE" id="PS51272"/>
    </source>
</evidence>
<dbReference type="Pfam" id="PF07550">
    <property type="entry name" value="Shr-like_HID"/>
    <property type="match status" value="1"/>
</dbReference>
<feature type="domain" description="SLH" evidence="3">
    <location>
        <begin position="1344"/>
        <end position="1407"/>
    </location>
</feature>
<accession>A0A3D9JNW7</accession>
<dbReference type="EMBL" id="QRDZ01000014">
    <property type="protein sequence ID" value="RED75742.1"/>
    <property type="molecule type" value="Genomic_DNA"/>
</dbReference>
<proteinExistence type="predicted"/>
<organism evidence="4 5">
    <name type="scientific">Cohnella phaseoli</name>
    <dbReference type="NCBI Taxonomy" id="456490"/>
    <lineage>
        <taxon>Bacteria</taxon>
        <taxon>Bacillati</taxon>
        <taxon>Bacillota</taxon>
        <taxon>Bacilli</taxon>
        <taxon>Bacillales</taxon>
        <taxon>Paenibacillaceae</taxon>
        <taxon>Cohnella</taxon>
    </lineage>
</organism>
<comment type="subcellular location">
    <subcellularLocation>
        <location evidence="1">Cell envelope</location>
    </subcellularLocation>
</comment>